<dbReference type="EMBL" id="JARRAF010000005">
    <property type="protein sequence ID" value="MDK2123685.1"/>
    <property type="molecule type" value="Genomic_DNA"/>
</dbReference>
<organism evidence="1 2">
    <name type="scientific">Parachitinimonas caeni</name>
    <dbReference type="NCBI Taxonomy" id="3031301"/>
    <lineage>
        <taxon>Bacteria</taxon>
        <taxon>Pseudomonadati</taxon>
        <taxon>Pseudomonadota</taxon>
        <taxon>Betaproteobacteria</taxon>
        <taxon>Neisseriales</taxon>
        <taxon>Chitinibacteraceae</taxon>
        <taxon>Parachitinimonas</taxon>
    </lineage>
</organism>
<gene>
    <name evidence="1" type="ORF">PZA18_06450</name>
</gene>
<name>A0ABT7DWY9_9NEIS</name>
<accession>A0ABT7DWY9</accession>
<reference evidence="1" key="1">
    <citation type="submission" date="2023-03" db="EMBL/GenBank/DDBJ databases">
        <title>Chitinimonas shenzhenensis gen. nov., sp. nov., a novel member of family Burkholderiaceae isolated from activated sludge collected in Shen Zhen, China.</title>
        <authorList>
            <person name="Wang X."/>
        </authorList>
    </citation>
    <scope>NUCLEOTIDE SEQUENCE</scope>
    <source>
        <strain evidence="1">DQS-5</strain>
    </source>
</reference>
<dbReference type="Proteomes" id="UP001172778">
    <property type="component" value="Unassembled WGS sequence"/>
</dbReference>
<sequence length="124" mass="14497">MNLSEFGKIELRLHDRMRSLFGVRVKRRRPPAGPRPMPGATIARGEVAMKILNPMPEDVWQWLSMIGWRQLNLNKERRRYRVLPSKSFSKLLEVKTNDEREKIVAQMLKDAQKLELEKLGHGGH</sequence>
<protein>
    <submittedName>
        <fullName evidence="1">Uncharacterized protein</fullName>
    </submittedName>
</protein>
<comment type="caution">
    <text evidence="1">The sequence shown here is derived from an EMBL/GenBank/DDBJ whole genome shotgun (WGS) entry which is preliminary data.</text>
</comment>
<evidence type="ECO:0000313" key="1">
    <source>
        <dbReference type="EMBL" id="MDK2123685.1"/>
    </source>
</evidence>
<evidence type="ECO:0000313" key="2">
    <source>
        <dbReference type="Proteomes" id="UP001172778"/>
    </source>
</evidence>
<dbReference type="RefSeq" id="WP_284099982.1">
    <property type="nucleotide sequence ID" value="NZ_JARRAF010000005.1"/>
</dbReference>
<proteinExistence type="predicted"/>
<keyword evidence="2" id="KW-1185">Reference proteome</keyword>